<dbReference type="PATRIC" id="fig|273678.4.peg.3482"/>
<feature type="transmembrane region" description="Helical" evidence="1">
    <location>
        <begin position="18"/>
        <end position="40"/>
    </location>
</feature>
<dbReference type="EMBL" id="JYJB01000010">
    <property type="protein sequence ID" value="KJL46847.1"/>
    <property type="molecule type" value="Genomic_DNA"/>
</dbReference>
<proteinExistence type="predicted"/>
<dbReference type="PANTHER" id="PTHR30469">
    <property type="entry name" value="MULTIDRUG RESISTANCE PROTEIN MDTA"/>
    <property type="match status" value="1"/>
</dbReference>
<organism evidence="4 5">
    <name type="scientific">Microbacterium hydrocarbonoxydans</name>
    <dbReference type="NCBI Taxonomy" id="273678"/>
    <lineage>
        <taxon>Bacteria</taxon>
        <taxon>Bacillati</taxon>
        <taxon>Actinomycetota</taxon>
        <taxon>Actinomycetes</taxon>
        <taxon>Micrococcales</taxon>
        <taxon>Microbacteriaceae</taxon>
        <taxon>Microbacterium</taxon>
    </lineage>
</organism>
<keyword evidence="1" id="KW-1133">Transmembrane helix</keyword>
<keyword evidence="1" id="KW-0472">Membrane</keyword>
<dbReference type="Gene3D" id="2.40.420.20">
    <property type="match status" value="1"/>
</dbReference>
<feature type="domain" description="Multidrug resistance protein MdtA-like barrel-sandwich hybrid" evidence="2">
    <location>
        <begin position="84"/>
        <end position="149"/>
    </location>
</feature>
<dbReference type="Gene3D" id="2.40.50.100">
    <property type="match status" value="1"/>
</dbReference>
<keyword evidence="5" id="KW-1185">Reference proteome</keyword>
<reference evidence="4 5" key="1">
    <citation type="submission" date="2015-02" db="EMBL/GenBank/DDBJ databases">
        <title>Draft genome sequences of ten Microbacterium spp. with emphasis on heavy metal contaminated environments.</title>
        <authorList>
            <person name="Corretto E."/>
        </authorList>
    </citation>
    <scope>NUCLEOTIDE SEQUENCE [LARGE SCALE GENOMIC DNA]</scope>
    <source>
        <strain evidence="4 5">SA35</strain>
    </source>
</reference>
<evidence type="ECO:0000256" key="1">
    <source>
        <dbReference type="SAM" id="Phobius"/>
    </source>
</evidence>
<dbReference type="Proteomes" id="UP000033900">
    <property type="component" value="Unassembled WGS sequence"/>
</dbReference>
<dbReference type="Pfam" id="PF25975">
    <property type="entry name" value="CzcB_C"/>
    <property type="match status" value="1"/>
</dbReference>
<dbReference type="InterPro" id="IPR011053">
    <property type="entry name" value="Single_hybrid_motif"/>
</dbReference>
<dbReference type="Pfam" id="PF25917">
    <property type="entry name" value="BSH_RND"/>
    <property type="match status" value="1"/>
</dbReference>
<evidence type="ECO:0000313" key="4">
    <source>
        <dbReference type="EMBL" id="KJL46847.1"/>
    </source>
</evidence>
<dbReference type="STRING" id="273678.RS84_03489"/>
<comment type="caution">
    <text evidence="4">The sequence shown here is derived from an EMBL/GenBank/DDBJ whole genome shotgun (WGS) entry which is preliminary data.</text>
</comment>
<dbReference type="SUPFAM" id="SSF51230">
    <property type="entry name" value="Single hybrid motif"/>
    <property type="match status" value="1"/>
</dbReference>
<feature type="domain" description="CzcB-like C-terminal circularly permuted SH3-like" evidence="3">
    <location>
        <begin position="236"/>
        <end position="288"/>
    </location>
</feature>
<dbReference type="InterPro" id="IPR058625">
    <property type="entry name" value="MdtA-like_BSH"/>
</dbReference>
<name>A0A0M2HQU0_9MICO</name>
<evidence type="ECO:0000259" key="2">
    <source>
        <dbReference type="Pfam" id="PF25917"/>
    </source>
</evidence>
<keyword evidence="1" id="KW-0812">Transmembrane</keyword>
<dbReference type="GO" id="GO:0015562">
    <property type="term" value="F:efflux transmembrane transporter activity"/>
    <property type="evidence" value="ECO:0007669"/>
    <property type="project" value="TreeGrafter"/>
</dbReference>
<dbReference type="GO" id="GO:1990281">
    <property type="term" value="C:efflux pump complex"/>
    <property type="evidence" value="ECO:0007669"/>
    <property type="project" value="TreeGrafter"/>
</dbReference>
<dbReference type="InterPro" id="IPR058649">
    <property type="entry name" value="CzcB_C"/>
</dbReference>
<accession>A0A0M2HQU0</accession>
<dbReference type="PANTHER" id="PTHR30469:SF15">
    <property type="entry name" value="HLYD FAMILY OF SECRETION PROTEINS"/>
    <property type="match status" value="1"/>
</dbReference>
<evidence type="ECO:0000259" key="3">
    <source>
        <dbReference type="Pfam" id="PF25975"/>
    </source>
</evidence>
<dbReference type="AlphaFoldDB" id="A0A0M2HQU0"/>
<sequence length="319" mass="32822">MHHGGASGKAAVIVWRRWIFPLLLVIVLAAGAAALVKIAFFPDRTVAQTAPEASVTDPVVAVERGSVVNELSLSGNVARDEDYTVRSEVTGTVTAVHVSEGATVAAGQKLFTVKQDDPKKDVDVLAPEAGEVSDIALVKGQAASVGLETYTLTPARYHVLATVEPVQLYRLVNAPTDASVTITGGPAPFTCTGVRVEVGTEGTASVRCAVPADQVVFAGLPAALDLALGQVDDALVVPVTAVQGGAGTGNVWVDAGDGAAPEERAITLGVNDGTIVEVLSGLEEGESIRQFVPGFVAPVQENCYEVAPGVEQCDTGTSW</sequence>
<evidence type="ECO:0000313" key="5">
    <source>
        <dbReference type="Proteomes" id="UP000033900"/>
    </source>
</evidence>
<gene>
    <name evidence="4" type="primary">mdtA</name>
    <name evidence="4" type="ORF">RS84_03489</name>
</gene>
<protein>
    <submittedName>
        <fullName evidence="4">Multidrug resistance protein MdtA</fullName>
    </submittedName>
</protein>